<feature type="compositionally biased region" description="Acidic residues" evidence="1">
    <location>
        <begin position="69"/>
        <end position="94"/>
    </location>
</feature>
<dbReference type="Pfam" id="PF20236">
    <property type="entry name" value="DUF6593"/>
    <property type="match status" value="1"/>
</dbReference>
<sequence length="264" mass="30281">MRLFFSSAFVRNVIITSSSGQVLYKVSTPLKAVWGAAPSTIWKISPNSASIYRTNADYDNTHIDGGGREDEDDQPDDDEVEVRSEEEGENQDIDMQDHFTRLAEIERRRLVSSRIRWFDPNEGVNGMPLSEVETKDFIPTRGFARRKRIFTGPDGRSYRWDLGQRACSLRLDSDDSSKAPIARYHRRKIALLPGSKPQQGYLEINPGPPVKPPAKQNLDPREIDIDRYTDYELESSLDVQLDANMLDIILVTFIYVEKLRREKE</sequence>
<dbReference type="KEGG" id="sla:SERLADRAFT_475910"/>
<gene>
    <name evidence="3" type="ORF">SERLADRAFT_475910</name>
</gene>
<proteinExistence type="predicted"/>
<dbReference type="EMBL" id="GL945439">
    <property type="protein sequence ID" value="EGO21136.1"/>
    <property type="molecule type" value="Genomic_DNA"/>
</dbReference>
<dbReference type="OrthoDB" id="3360976at2759"/>
<evidence type="ECO:0000313" key="3">
    <source>
        <dbReference type="EMBL" id="EGO21136.1"/>
    </source>
</evidence>
<reference evidence="3" key="1">
    <citation type="submission" date="2011-04" db="EMBL/GenBank/DDBJ databases">
        <title>Evolution of plant cell wall degrading machinery underlies the functional diversity of forest fungi.</title>
        <authorList>
            <consortium name="US DOE Joint Genome Institute (JGI-PGF)"/>
            <person name="Eastwood D.C."/>
            <person name="Floudas D."/>
            <person name="Binder M."/>
            <person name="Majcherczyk A."/>
            <person name="Schneider P."/>
            <person name="Aerts A."/>
            <person name="Asiegbu F.O."/>
            <person name="Baker S.E."/>
            <person name="Barry K."/>
            <person name="Bendiksby M."/>
            <person name="Blumentritt M."/>
            <person name="Coutinho P.M."/>
            <person name="Cullen D."/>
            <person name="Cullen D."/>
            <person name="Gathman A."/>
            <person name="Goodell B."/>
            <person name="Henrissat B."/>
            <person name="Ihrmark K."/>
            <person name="Kauserud H."/>
            <person name="Kohler A."/>
            <person name="LaButti K."/>
            <person name="Lapidus A."/>
            <person name="Lavin J.L."/>
            <person name="Lee Y.-H."/>
            <person name="Lindquist E."/>
            <person name="Lilly W."/>
            <person name="Lucas S."/>
            <person name="Morin E."/>
            <person name="Murat C."/>
            <person name="Oguiza J.A."/>
            <person name="Park J."/>
            <person name="Pisabarro A.G."/>
            <person name="Riley R."/>
            <person name="Rosling A."/>
            <person name="Salamov A."/>
            <person name="Schmidt O."/>
            <person name="Schmutz J."/>
            <person name="Skrede I."/>
            <person name="Stenlid J."/>
            <person name="Wiebenga A."/>
            <person name="Xie X."/>
            <person name="Kues U."/>
            <person name="Hibbett D.S."/>
            <person name="Hoffmeister D."/>
            <person name="Hogberg N."/>
            <person name="Martin F."/>
            <person name="Grigoriev I.V."/>
            <person name="Watkinson S.C."/>
        </authorList>
    </citation>
    <scope>NUCLEOTIDE SEQUENCE</scope>
    <source>
        <strain evidence="3">S7.9</strain>
    </source>
</reference>
<name>F8P6S0_SERL9</name>
<dbReference type="HOGENOM" id="CLU_084280_4_1_1"/>
<dbReference type="GeneID" id="18820712"/>
<dbReference type="Proteomes" id="UP000008064">
    <property type="component" value="Unassembled WGS sequence"/>
</dbReference>
<protein>
    <recommendedName>
        <fullName evidence="2">DUF6593 domain-containing protein</fullName>
    </recommendedName>
</protein>
<feature type="domain" description="DUF6593" evidence="2">
    <location>
        <begin position="11"/>
        <end position="205"/>
    </location>
</feature>
<dbReference type="AlphaFoldDB" id="F8P6S0"/>
<accession>F8P6S0</accession>
<dbReference type="RefSeq" id="XP_007322093.1">
    <property type="nucleotide sequence ID" value="XM_007322031.1"/>
</dbReference>
<evidence type="ECO:0000259" key="2">
    <source>
        <dbReference type="Pfam" id="PF20236"/>
    </source>
</evidence>
<organism>
    <name type="scientific">Serpula lacrymans var. lacrymans (strain S7.9)</name>
    <name type="common">Dry rot fungus</name>
    <dbReference type="NCBI Taxonomy" id="578457"/>
    <lineage>
        <taxon>Eukaryota</taxon>
        <taxon>Fungi</taxon>
        <taxon>Dikarya</taxon>
        <taxon>Basidiomycota</taxon>
        <taxon>Agaricomycotina</taxon>
        <taxon>Agaricomycetes</taxon>
        <taxon>Agaricomycetidae</taxon>
        <taxon>Boletales</taxon>
        <taxon>Coniophorineae</taxon>
        <taxon>Serpulaceae</taxon>
        <taxon>Serpula</taxon>
    </lineage>
</organism>
<feature type="region of interest" description="Disordered" evidence="1">
    <location>
        <begin position="60"/>
        <end position="95"/>
    </location>
</feature>
<evidence type="ECO:0000256" key="1">
    <source>
        <dbReference type="SAM" id="MobiDB-lite"/>
    </source>
</evidence>
<dbReference type="InterPro" id="IPR046528">
    <property type="entry name" value="DUF6593"/>
</dbReference>